<proteinExistence type="predicted"/>
<protein>
    <submittedName>
        <fullName evidence="1">Uncharacterized protein</fullName>
    </submittedName>
</protein>
<comment type="caution">
    <text evidence="1">The sequence shown here is derived from an EMBL/GenBank/DDBJ whole genome shotgun (WGS) entry which is preliminary data.</text>
</comment>
<sequence>MLVLGHCLKARNGIRNTFSLVSFSKFGTDSTIIEKNRKGPQFFSFFNWHKTVGPAPTNTKHLGLVLTSLHLMKDMTVLARR</sequence>
<dbReference type="Proteomes" id="UP001164929">
    <property type="component" value="Chromosome 19"/>
</dbReference>
<gene>
    <name evidence="1" type="ORF">NC653_041001</name>
</gene>
<dbReference type="EMBL" id="JAQIZT010000019">
    <property type="protein sequence ID" value="KAJ6951715.1"/>
    <property type="molecule type" value="Genomic_DNA"/>
</dbReference>
<evidence type="ECO:0000313" key="1">
    <source>
        <dbReference type="EMBL" id="KAJ6951715.1"/>
    </source>
</evidence>
<evidence type="ECO:0000313" key="2">
    <source>
        <dbReference type="Proteomes" id="UP001164929"/>
    </source>
</evidence>
<dbReference type="AlphaFoldDB" id="A0AAD6PNF4"/>
<accession>A0AAD6PNF4</accession>
<name>A0AAD6PNF4_9ROSI</name>
<keyword evidence="2" id="KW-1185">Reference proteome</keyword>
<organism evidence="1 2">
    <name type="scientific">Populus alba x Populus x berolinensis</name>
    <dbReference type="NCBI Taxonomy" id="444605"/>
    <lineage>
        <taxon>Eukaryota</taxon>
        <taxon>Viridiplantae</taxon>
        <taxon>Streptophyta</taxon>
        <taxon>Embryophyta</taxon>
        <taxon>Tracheophyta</taxon>
        <taxon>Spermatophyta</taxon>
        <taxon>Magnoliopsida</taxon>
        <taxon>eudicotyledons</taxon>
        <taxon>Gunneridae</taxon>
        <taxon>Pentapetalae</taxon>
        <taxon>rosids</taxon>
        <taxon>fabids</taxon>
        <taxon>Malpighiales</taxon>
        <taxon>Salicaceae</taxon>
        <taxon>Saliceae</taxon>
        <taxon>Populus</taxon>
    </lineage>
</organism>
<reference evidence="1" key="1">
    <citation type="journal article" date="2023" name="Mol. Ecol. Resour.">
        <title>Chromosome-level genome assembly of a triploid poplar Populus alba 'Berolinensis'.</title>
        <authorList>
            <person name="Chen S."/>
            <person name="Yu Y."/>
            <person name="Wang X."/>
            <person name="Wang S."/>
            <person name="Zhang T."/>
            <person name="Zhou Y."/>
            <person name="He R."/>
            <person name="Meng N."/>
            <person name="Wang Y."/>
            <person name="Liu W."/>
            <person name="Liu Z."/>
            <person name="Liu J."/>
            <person name="Guo Q."/>
            <person name="Huang H."/>
            <person name="Sederoff R.R."/>
            <person name="Wang G."/>
            <person name="Qu G."/>
            <person name="Chen S."/>
        </authorList>
    </citation>
    <scope>NUCLEOTIDE SEQUENCE</scope>
    <source>
        <strain evidence="1">SC-2020</strain>
    </source>
</reference>